<keyword evidence="3" id="KW-1185">Reference proteome</keyword>
<comment type="caution">
    <text evidence="2">The sequence shown here is derived from an EMBL/GenBank/DDBJ whole genome shotgun (WGS) entry which is preliminary data.</text>
</comment>
<name>A0A9Q0NEC5_9DIPT</name>
<sequence>MKADKDPLSEHLRKEILQQFLLLFQRHHICQQESGSACRGHIRKNSWTMLLNIRLIRLEKEYKLVSYDVENCFGTIPVELAIKIIREEFDKVESYTNIPCDRFIKLIEFCMCECNYFVFENQFYQQEIGLFMGSALSSILVERVIEKAVDETMINWISICLFGKFTSMITSLLCLKIESSW</sequence>
<reference evidence="2" key="1">
    <citation type="submission" date="2022-07" db="EMBL/GenBank/DDBJ databases">
        <authorList>
            <person name="Trinca V."/>
            <person name="Uliana J.V.C."/>
            <person name="Torres T.T."/>
            <person name="Ward R.J."/>
            <person name="Monesi N."/>
        </authorList>
    </citation>
    <scope>NUCLEOTIDE SEQUENCE</scope>
    <source>
        <strain evidence="2">HSMRA1968</strain>
        <tissue evidence="2">Whole embryos</tissue>
    </source>
</reference>
<evidence type="ECO:0000259" key="1">
    <source>
        <dbReference type="PROSITE" id="PS50878"/>
    </source>
</evidence>
<evidence type="ECO:0000313" key="2">
    <source>
        <dbReference type="EMBL" id="KAJ6647779.1"/>
    </source>
</evidence>
<dbReference type="PANTHER" id="PTHR21301">
    <property type="entry name" value="REVERSE TRANSCRIPTASE"/>
    <property type="match status" value="1"/>
</dbReference>
<dbReference type="OrthoDB" id="7791153at2759"/>
<proteinExistence type="predicted"/>
<accession>A0A9Q0NEC5</accession>
<dbReference type="Proteomes" id="UP001151699">
    <property type="component" value="Chromosome A"/>
</dbReference>
<evidence type="ECO:0000313" key="3">
    <source>
        <dbReference type="Proteomes" id="UP001151699"/>
    </source>
</evidence>
<dbReference type="PANTHER" id="PTHR21301:SF10">
    <property type="entry name" value="REVERSE TRANSCRIPTASE DOMAIN-CONTAINING PROTEIN"/>
    <property type="match status" value="1"/>
</dbReference>
<organism evidence="2 3">
    <name type="scientific">Pseudolycoriella hygida</name>
    <dbReference type="NCBI Taxonomy" id="35572"/>
    <lineage>
        <taxon>Eukaryota</taxon>
        <taxon>Metazoa</taxon>
        <taxon>Ecdysozoa</taxon>
        <taxon>Arthropoda</taxon>
        <taxon>Hexapoda</taxon>
        <taxon>Insecta</taxon>
        <taxon>Pterygota</taxon>
        <taxon>Neoptera</taxon>
        <taxon>Endopterygota</taxon>
        <taxon>Diptera</taxon>
        <taxon>Nematocera</taxon>
        <taxon>Sciaroidea</taxon>
        <taxon>Sciaridae</taxon>
        <taxon>Pseudolycoriella</taxon>
    </lineage>
</organism>
<feature type="domain" description="Reverse transcriptase" evidence="1">
    <location>
        <begin position="1"/>
        <end position="181"/>
    </location>
</feature>
<gene>
    <name evidence="2" type="ORF">Bhyg_03002</name>
</gene>
<dbReference type="AlphaFoldDB" id="A0A9Q0NEC5"/>
<dbReference type="InterPro" id="IPR000477">
    <property type="entry name" value="RT_dom"/>
</dbReference>
<dbReference type="PROSITE" id="PS50878">
    <property type="entry name" value="RT_POL"/>
    <property type="match status" value="1"/>
</dbReference>
<dbReference type="EMBL" id="WJQU01000001">
    <property type="protein sequence ID" value="KAJ6647779.1"/>
    <property type="molecule type" value="Genomic_DNA"/>
</dbReference>
<protein>
    <recommendedName>
        <fullName evidence="1">Reverse transcriptase domain-containing protein</fullName>
    </recommendedName>
</protein>